<dbReference type="PANTHER" id="PTHR37829:SF3">
    <property type="entry name" value="PROTEIN JAYE-RELATED"/>
    <property type="match status" value="1"/>
</dbReference>
<evidence type="ECO:0000259" key="1">
    <source>
        <dbReference type="Pfam" id="PF04865"/>
    </source>
</evidence>
<dbReference type="EMBL" id="CP003350">
    <property type="protein sequence ID" value="AFC85927.1"/>
    <property type="molecule type" value="Genomic_DNA"/>
</dbReference>
<dbReference type="eggNOG" id="COG3299">
    <property type="taxonomic scope" value="Bacteria"/>
</dbReference>
<evidence type="ECO:0000313" key="3">
    <source>
        <dbReference type="Proteomes" id="UP000005234"/>
    </source>
</evidence>
<proteinExistence type="predicted"/>
<dbReference type="InterPro" id="IPR052399">
    <property type="entry name" value="Phage_Baseplate_Assmbl_Protein"/>
</dbReference>
<dbReference type="HOGENOM" id="CLU_045101_1_1_6"/>
<dbReference type="Proteomes" id="UP000005234">
    <property type="component" value="Chromosome"/>
</dbReference>
<dbReference type="RefSeq" id="WP_014402932.1">
    <property type="nucleotide sequence ID" value="NC_017033.1"/>
</dbReference>
<gene>
    <name evidence="2" type="ordered locus">Fraau_1507</name>
</gene>
<dbReference type="Pfam" id="PF04865">
    <property type="entry name" value="Baseplate_J"/>
    <property type="match status" value="1"/>
</dbReference>
<organism evidence="2 3">
    <name type="scientific">Frateuria aurantia (strain ATCC 33424 / DSM 6220 / KCTC 2777 / LMG 1558 / NBRC 3245 / NCIMB 13370)</name>
    <name type="common">Acetobacter aurantius</name>
    <dbReference type="NCBI Taxonomy" id="767434"/>
    <lineage>
        <taxon>Bacteria</taxon>
        <taxon>Pseudomonadati</taxon>
        <taxon>Pseudomonadota</taxon>
        <taxon>Gammaproteobacteria</taxon>
        <taxon>Lysobacterales</taxon>
        <taxon>Rhodanobacteraceae</taxon>
        <taxon>Frateuria</taxon>
    </lineage>
</organism>
<dbReference type="PANTHER" id="PTHR37829">
    <property type="entry name" value="PHAGE-LIKE ELEMENT PBSX PROTEIN XKDT"/>
    <property type="match status" value="1"/>
</dbReference>
<feature type="domain" description="Baseplate protein J-like barrel" evidence="1">
    <location>
        <begin position="101"/>
        <end position="180"/>
    </location>
</feature>
<name>H8L683_FRAAD</name>
<accession>H8L683</accession>
<evidence type="ECO:0000313" key="2">
    <source>
        <dbReference type="EMBL" id="AFC85927.1"/>
    </source>
</evidence>
<protein>
    <submittedName>
        <fullName evidence="2">Putative phage Mu protein gp47-like protein</fullName>
    </submittedName>
</protein>
<sequence length="392" mass="39245">MITTTAPTIGASGISAPTYAEILAYLQAKMQAIYGDDIYIDPDSQDGQFIAIQALAISDANAAAILAYNSLSPSTAQTSALSNNVKINGLTRNVASYSTVTVTLVGVAGTIISGGSVQDASGNLWSLPSKVTIPSSGTVDVTATCQTEGATVAAAASLTTIATPTLGWQSVSNAAAATLGDAVETDAQLRVRQANSTMAPSQGPADGIVGAISDITGVTRVKLYDNNTSAADSNGIPAYTLALVVEGGDAEAIASAFALRKAPGVPTAGTTTQTVTTPGGSSVPINFYALGETTISVAIGLKAGSGYSSAVGELIQEAVAAWINALDIGAPVVWNRLYIPANLSGDSSSSTYEITSLEICISGGALGTADLAIPFNSAAYCTADDVVLAVTS</sequence>
<reference evidence="2" key="1">
    <citation type="submission" date="2012-02" db="EMBL/GenBank/DDBJ databases">
        <title>The complete genome of Frateuria aurantia DSM 6220.</title>
        <authorList>
            <consortium name="US DOE Joint Genome Institute (JGI-PGF)"/>
            <person name="Lucas S."/>
            <person name="Copeland A."/>
            <person name="Lapidus A."/>
            <person name="Glavina del Rio T."/>
            <person name="Dalin E."/>
            <person name="Tice H."/>
            <person name="Bruce D."/>
            <person name="Goodwin L."/>
            <person name="Pitluck S."/>
            <person name="Peters L."/>
            <person name="Ovchinnikova G."/>
            <person name="Teshima H."/>
            <person name="Kyrpides N."/>
            <person name="Mavromatis K."/>
            <person name="Ivanova N."/>
            <person name="Brettin T."/>
            <person name="Detter J.C."/>
            <person name="Han C."/>
            <person name="Larimer F."/>
            <person name="Land M."/>
            <person name="Hauser L."/>
            <person name="Markowitz V."/>
            <person name="Cheng J.-F."/>
            <person name="Hugenholtz P."/>
            <person name="Woyke T."/>
            <person name="Wu D."/>
            <person name="Brambilla E."/>
            <person name="Klenk H.-P."/>
            <person name="Eisen J.A."/>
        </authorList>
    </citation>
    <scope>NUCLEOTIDE SEQUENCE</scope>
    <source>
        <strain evidence="2">DSM 6220</strain>
    </source>
</reference>
<dbReference type="InterPro" id="IPR006949">
    <property type="entry name" value="Barrel_Baseplate_J-like"/>
</dbReference>
<dbReference type="KEGG" id="fau:Fraau_1507"/>
<keyword evidence="3" id="KW-1185">Reference proteome</keyword>
<dbReference type="STRING" id="767434.Fraau_1507"/>
<dbReference type="AlphaFoldDB" id="H8L683"/>